<keyword evidence="6" id="KW-1185">Reference proteome</keyword>
<dbReference type="FunFam" id="2.60.110.10:FF:000002">
    <property type="entry name" value="Thaumatin-like protein 1a"/>
    <property type="match status" value="1"/>
</dbReference>
<dbReference type="InterPro" id="IPR037176">
    <property type="entry name" value="Osmotin/thaumatin-like_sf"/>
</dbReference>
<evidence type="ECO:0000313" key="6">
    <source>
        <dbReference type="Proteomes" id="UP000596660"/>
    </source>
</evidence>
<dbReference type="Gene3D" id="2.60.110.10">
    <property type="entry name" value="Thaumatin"/>
    <property type="match status" value="1"/>
</dbReference>
<dbReference type="Proteomes" id="UP000596660">
    <property type="component" value="Unplaced"/>
</dbReference>
<accession>A0A803LSX7</accession>
<feature type="signal peptide" evidence="4">
    <location>
        <begin position="1"/>
        <end position="26"/>
    </location>
</feature>
<keyword evidence="4" id="KW-0732">Signal</keyword>
<dbReference type="OrthoDB" id="430315at2759"/>
<feature type="disulfide bond" evidence="3">
    <location>
        <begin position="165"/>
        <end position="248"/>
    </location>
</feature>
<evidence type="ECO:0008006" key="7">
    <source>
        <dbReference type="Google" id="ProtNLM"/>
    </source>
</evidence>
<dbReference type="EnsemblPlants" id="AUR62018321-RA">
    <property type="protein sequence ID" value="AUR62018321-RA:cds"/>
    <property type="gene ID" value="AUR62018321"/>
</dbReference>
<feature type="disulfide bond" evidence="3">
    <location>
        <begin position="198"/>
        <end position="207"/>
    </location>
</feature>
<sequence>MLAIMKMPQLIICTMVWHLLLLGVTGHIVPIVVTNKCPFTIWPATAPNTGHQVTANGGFTLKAEQSSTIHTPWDWSGRIWARTGCNFKAESTNTTTNPLTLKPACQTGDCDGRLECNGLTGKPPATLVELTLHSDKNHPSFYDVSLVDGYNLPISVIAGRSSLDCAIRGCVRDLKDFCPLELQVKDGRGDVVACKSACLEFDMDRFCCRNEYGSPEKCKPSLYSSLFKGACPSYVSYAFDSPSPLVSCLVKELFVTFCPAGWGDRHGSHLEQYASY</sequence>
<evidence type="ECO:0000256" key="1">
    <source>
        <dbReference type="ARBA" id="ARBA00010607"/>
    </source>
</evidence>
<dbReference type="InterPro" id="IPR001938">
    <property type="entry name" value="Thaumatin"/>
</dbReference>
<dbReference type="PROSITE" id="PS51367">
    <property type="entry name" value="THAUMATIN_2"/>
    <property type="match status" value="1"/>
</dbReference>
<dbReference type="SUPFAM" id="SSF49870">
    <property type="entry name" value="Osmotin, thaumatin-like protein"/>
    <property type="match status" value="1"/>
</dbReference>
<protein>
    <recommendedName>
        <fullName evidence="7">Thaumatin-like protein</fullName>
    </recommendedName>
</protein>
<feature type="disulfide bond" evidence="3">
    <location>
        <begin position="110"/>
        <end position="116"/>
    </location>
</feature>
<dbReference type="RefSeq" id="XP_021771112.1">
    <property type="nucleotide sequence ID" value="XM_021915420.1"/>
</dbReference>
<feature type="disulfide bond" evidence="3">
    <location>
        <begin position="37"/>
        <end position="258"/>
    </location>
</feature>
<dbReference type="SMR" id="A0A803LSX7"/>
<evidence type="ECO:0000256" key="3">
    <source>
        <dbReference type="PIRSR" id="PIRSR002703-1"/>
    </source>
</evidence>
<evidence type="ECO:0000313" key="5">
    <source>
        <dbReference type="EnsemblPlants" id="AUR62018321-RA:cds"/>
    </source>
</evidence>
<evidence type="ECO:0000256" key="4">
    <source>
        <dbReference type="SAM" id="SignalP"/>
    </source>
</evidence>
<dbReference type="OMA" id="IYAPPTW"/>
<name>A0A803LSX7_CHEQI</name>
<dbReference type="SMART" id="SM00205">
    <property type="entry name" value="THN"/>
    <property type="match status" value="1"/>
</dbReference>
<dbReference type="PANTHER" id="PTHR31048">
    <property type="entry name" value="OS03G0233200 PROTEIN"/>
    <property type="match status" value="1"/>
</dbReference>
<feature type="chain" id="PRO_5030716743" description="Thaumatin-like protein" evidence="4">
    <location>
        <begin position="27"/>
        <end position="276"/>
    </location>
</feature>
<dbReference type="Pfam" id="PF00314">
    <property type="entry name" value="Thaumatin"/>
    <property type="match status" value="1"/>
</dbReference>
<feature type="disulfide bond" evidence="3">
    <location>
        <begin position="178"/>
        <end position="194"/>
    </location>
</feature>
<comment type="similarity">
    <text evidence="1">Belongs to the thaumatin family.</text>
</comment>
<feature type="disulfide bond" evidence="3">
    <location>
        <begin position="208"/>
        <end position="218"/>
    </location>
</feature>
<proteinExistence type="inferred from homology"/>
<gene>
    <name evidence="5" type="primary">LOC110735233</name>
</gene>
<dbReference type="GeneID" id="110735233"/>
<organism evidence="5 6">
    <name type="scientific">Chenopodium quinoa</name>
    <name type="common">Quinoa</name>
    <dbReference type="NCBI Taxonomy" id="63459"/>
    <lineage>
        <taxon>Eukaryota</taxon>
        <taxon>Viridiplantae</taxon>
        <taxon>Streptophyta</taxon>
        <taxon>Embryophyta</taxon>
        <taxon>Tracheophyta</taxon>
        <taxon>Spermatophyta</taxon>
        <taxon>Magnoliopsida</taxon>
        <taxon>eudicotyledons</taxon>
        <taxon>Gunneridae</taxon>
        <taxon>Pentapetalae</taxon>
        <taxon>Caryophyllales</taxon>
        <taxon>Chenopodiaceae</taxon>
        <taxon>Chenopodioideae</taxon>
        <taxon>Atripliceae</taxon>
        <taxon>Chenopodium</taxon>
    </lineage>
</organism>
<dbReference type="AlphaFoldDB" id="A0A803LSX7"/>
<dbReference type="Gramene" id="AUR62018321-RA">
    <property type="protein sequence ID" value="AUR62018321-RA:cds"/>
    <property type="gene ID" value="AUR62018321"/>
</dbReference>
<reference evidence="5" key="1">
    <citation type="journal article" date="2017" name="Nature">
        <title>The genome of Chenopodium quinoa.</title>
        <authorList>
            <person name="Jarvis D.E."/>
            <person name="Ho Y.S."/>
            <person name="Lightfoot D.J."/>
            <person name="Schmoeckel S.M."/>
            <person name="Li B."/>
            <person name="Borm T.J.A."/>
            <person name="Ohyanagi H."/>
            <person name="Mineta K."/>
            <person name="Michell C.T."/>
            <person name="Saber N."/>
            <person name="Kharbatia N.M."/>
            <person name="Rupper R.R."/>
            <person name="Sharp A.R."/>
            <person name="Dally N."/>
            <person name="Boughton B.A."/>
            <person name="Woo Y.H."/>
            <person name="Gao G."/>
            <person name="Schijlen E.G.W.M."/>
            <person name="Guo X."/>
            <person name="Momin A.A."/>
            <person name="Negrao S."/>
            <person name="Al-Babili S."/>
            <person name="Gehring C."/>
            <person name="Roessner U."/>
            <person name="Jung C."/>
            <person name="Murphy K."/>
            <person name="Arold S.T."/>
            <person name="Gojobori T."/>
            <person name="van der Linden C.G."/>
            <person name="van Loo E.N."/>
            <person name="Jellen E.N."/>
            <person name="Maughan P.J."/>
            <person name="Tester M."/>
        </authorList>
    </citation>
    <scope>NUCLEOTIDE SEQUENCE [LARGE SCALE GENOMIC DNA]</scope>
    <source>
        <strain evidence="5">cv. PI 614886</strain>
    </source>
</reference>
<keyword evidence="2 3" id="KW-1015">Disulfide bond</keyword>
<feature type="disulfide bond" evidence="3">
    <location>
        <begin position="170"/>
        <end position="231"/>
    </location>
</feature>
<dbReference type="CDD" id="cd09218">
    <property type="entry name" value="TLP-PA"/>
    <property type="match status" value="1"/>
</dbReference>
<reference evidence="5" key="2">
    <citation type="submission" date="2021-03" db="UniProtKB">
        <authorList>
            <consortium name="EnsemblPlants"/>
        </authorList>
    </citation>
    <scope>IDENTIFICATION</scope>
</reference>
<feature type="disulfide bond" evidence="3">
    <location>
        <begin position="85"/>
        <end position="105"/>
    </location>
</feature>
<dbReference type="KEGG" id="cqi:110735233"/>
<evidence type="ECO:0000256" key="2">
    <source>
        <dbReference type="ARBA" id="ARBA00023157"/>
    </source>
</evidence>
<dbReference type="PIRSF" id="PIRSF002703">
    <property type="entry name" value="Thaumatin"/>
    <property type="match status" value="1"/>
</dbReference>